<reference evidence="2" key="1">
    <citation type="submission" date="2016-10" db="EMBL/GenBank/DDBJ databases">
        <authorList>
            <person name="Varghese N."/>
            <person name="Submissions S."/>
        </authorList>
    </citation>
    <scope>NUCLEOTIDE SEQUENCE [LARGE SCALE GENOMIC DNA]</scope>
    <source>
        <strain evidence="2">DSM 26879</strain>
    </source>
</reference>
<evidence type="ECO:0000313" key="2">
    <source>
        <dbReference type="Proteomes" id="UP000199478"/>
    </source>
</evidence>
<dbReference type="Proteomes" id="UP000199478">
    <property type="component" value="Unassembled WGS sequence"/>
</dbReference>
<proteinExistence type="predicted"/>
<dbReference type="AlphaFoldDB" id="A0A1I6HCG4"/>
<dbReference type="EMBL" id="FOYP01000002">
    <property type="protein sequence ID" value="SFR52064.1"/>
    <property type="molecule type" value="Genomic_DNA"/>
</dbReference>
<accession>A0A1I6HCG4</accession>
<sequence length="55" mass="6530">MSEPSRTFFHFGFTNCVKHCFFGKYSQDPRARGLKFVFQRPDMCKDGGIIRRFHP</sequence>
<name>A0A1I6HCG4_9RHOB</name>
<organism evidence="1 2">
    <name type="scientific">Yoonia tamlensis</name>
    <dbReference type="NCBI Taxonomy" id="390270"/>
    <lineage>
        <taxon>Bacteria</taxon>
        <taxon>Pseudomonadati</taxon>
        <taxon>Pseudomonadota</taxon>
        <taxon>Alphaproteobacteria</taxon>
        <taxon>Rhodobacterales</taxon>
        <taxon>Paracoccaceae</taxon>
        <taxon>Yoonia</taxon>
    </lineage>
</organism>
<evidence type="ECO:0000313" key="1">
    <source>
        <dbReference type="EMBL" id="SFR52064.1"/>
    </source>
</evidence>
<keyword evidence="2" id="KW-1185">Reference proteome</keyword>
<gene>
    <name evidence="1" type="ORF">SAMN04488005_2504</name>
</gene>
<protein>
    <submittedName>
        <fullName evidence="1">Uncharacterized protein</fullName>
    </submittedName>
</protein>